<feature type="domain" description="Molybdopterin-guanine dinucleotide biosynthesis protein B (MobB)" evidence="1">
    <location>
        <begin position="22"/>
        <end position="154"/>
    </location>
</feature>
<dbReference type="GO" id="GO:0005525">
    <property type="term" value="F:GTP binding"/>
    <property type="evidence" value="ECO:0007669"/>
    <property type="project" value="InterPro"/>
</dbReference>
<gene>
    <name evidence="2" type="primary">mobB</name>
    <name evidence="2" type="ORF">ETQ85_24110</name>
</gene>
<dbReference type="Pfam" id="PF03205">
    <property type="entry name" value="MobB"/>
    <property type="match status" value="1"/>
</dbReference>
<dbReference type="Proteomes" id="UP000389128">
    <property type="component" value="Unassembled WGS sequence"/>
</dbReference>
<dbReference type="InterPro" id="IPR052539">
    <property type="entry name" value="MGD_biosynthesis_adapter"/>
</dbReference>
<sequence>MSAAASTHLFTRFPEVAEAMKVFGFAGWSGSGKTTLIEQVIPEITARGFKVSVIKHAHHGFDVDKPGKDSWRHREAGASEILLISDERWVLMHEMRNEPEPDLATQLRHLSPCDIVLVEGFKSVDIPKLEVHRPVHGRPLLYPDNPAIVAIASDAALPGPLPCLNLNDAAAVAEFILIHQGLL</sequence>
<protein>
    <submittedName>
        <fullName evidence="2">Molybdopterin-guanine dinucleotide biosynthesis protein B</fullName>
    </submittedName>
</protein>
<dbReference type="GO" id="GO:0006777">
    <property type="term" value="P:Mo-molybdopterin cofactor biosynthetic process"/>
    <property type="evidence" value="ECO:0007669"/>
    <property type="project" value="InterPro"/>
</dbReference>
<dbReference type="OrthoDB" id="9804758at2"/>
<keyword evidence="3" id="KW-1185">Reference proteome</keyword>
<organism evidence="2 3">
    <name type="scientific">Zoogloea oleivorans</name>
    <dbReference type="NCBI Taxonomy" id="1552750"/>
    <lineage>
        <taxon>Bacteria</taxon>
        <taxon>Pseudomonadati</taxon>
        <taxon>Pseudomonadota</taxon>
        <taxon>Betaproteobacteria</taxon>
        <taxon>Rhodocyclales</taxon>
        <taxon>Zoogloeaceae</taxon>
        <taxon>Zoogloea</taxon>
    </lineage>
</organism>
<name>A0A6C2CC42_9RHOO</name>
<accession>A0A6C2CC42</accession>
<evidence type="ECO:0000259" key="1">
    <source>
        <dbReference type="Pfam" id="PF03205"/>
    </source>
</evidence>
<dbReference type="PANTHER" id="PTHR40072">
    <property type="entry name" value="MOLYBDOPTERIN-GUANINE DINUCLEOTIDE BIOSYNTHESIS ADAPTER PROTEIN-RELATED"/>
    <property type="match status" value="1"/>
</dbReference>
<dbReference type="Gene3D" id="3.40.50.300">
    <property type="entry name" value="P-loop containing nucleotide triphosphate hydrolases"/>
    <property type="match status" value="1"/>
</dbReference>
<dbReference type="InterPro" id="IPR004435">
    <property type="entry name" value="MobB_dom"/>
</dbReference>
<dbReference type="NCBIfam" id="TIGR00176">
    <property type="entry name" value="mobB"/>
    <property type="match status" value="1"/>
</dbReference>
<comment type="caution">
    <text evidence="2">The sequence shown here is derived from an EMBL/GenBank/DDBJ whole genome shotgun (WGS) entry which is preliminary data.</text>
</comment>
<proteinExistence type="predicted"/>
<dbReference type="CDD" id="cd03116">
    <property type="entry name" value="MobB"/>
    <property type="match status" value="1"/>
</dbReference>
<evidence type="ECO:0000313" key="3">
    <source>
        <dbReference type="Proteomes" id="UP000389128"/>
    </source>
</evidence>
<dbReference type="PANTHER" id="PTHR40072:SF1">
    <property type="entry name" value="MOLYBDOPTERIN-GUANINE DINUCLEOTIDE BIOSYNTHESIS ADAPTER PROTEIN"/>
    <property type="match status" value="1"/>
</dbReference>
<dbReference type="InterPro" id="IPR027417">
    <property type="entry name" value="P-loop_NTPase"/>
</dbReference>
<dbReference type="SUPFAM" id="SSF52540">
    <property type="entry name" value="P-loop containing nucleoside triphosphate hydrolases"/>
    <property type="match status" value="1"/>
</dbReference>
<evidence type="ECO:0000313" key="2">
    <source>
        <dbReference type="EMBL" id="TYC51568.1"/>
    </source>
</evidence>
<reference evidence="2 3" key="1">
    <citation type="submission" date="2019-01" db="EMBL/GenBank/DDBJ databases">
        <title>Zoogloea oleivorans genome sequencing and assembly.</title>
        <authorList>
            <person name="Tancsics A."/>
            <person name="Farkas M."/>
            <person name="Kriszt B."/>
            <person name="Maroti G."/>
            <person name="Horvath B."/>
        </authorList>
    </citation>
    <scope>NUCLEOTIDE SEQUENCE [LARGE SCALE GENOMIC DNA]</scope>
    <source>
        <strain evidence="2 3">Buc</strain>
    </source>
</reference>
<dbReference type="EMBL" id="SDKK01000040">
    <property type="protein sequence ID" value="TYC51568.1"/>
    <property type="molecule type" value="Genomic_DNA"/>
</dbReference>
<dbReference type="AlphaFoldDB" id="A0A6C2CC42"/>